<name>A0ABX7MP17_9GAMM</name>
<gene>
    <name evidence="3" type="ORF">LPB19_12470</name>
</gene>
<evidence type="ECO:0000256" key="1">
    <source>
        <dbReference type="SAM" id="Coils"/>
    </source>
</evidence>
<dbReference type="EMBL" id="CP071247">
    <property type="protein sequence ID" value="QSP94003.1"/>
    <property type="molecule type" value="Genomic_DNA"/>
</dbReference>
<proteinExistence type="predicted"/>
<keyword evidence="4" id="KW-1185">Reference proteome</keyword>
<evidence type="ECO:0000313" key="3">
    <source>
        <dbReference type="EMBL" id="QSP94003.1"/>
    </source>
</evidence>
<feature type="coiled-coil region" evidence="1">
    <location>
        <begin position="214"/>
        <end position="325"/>
    </location>
</feature>
<feature type="region of interest" description="Disordered" evidence="2">
    <location>
        <begin position="530"/>
        <end position="561"/>
    </location>
</feature>
<dbReference type="Gene3D" id="1.10.287.1490">
    <property type="match status" value="1"/>
</dbReference>
<dbReference type="Proteomes" id="UP000663555">
    <property type="component" value="Chromosome"/>
</dbReference>
<reference evidence="3 4" key="1">
    <citation type="submission" date="2021-03" db="EMBL/GenBank/DDBJ databases">
        <title>Genome sequencing of Marinobacter sp. LPB0319.</title>
        <authorList>
            <person name="Kim J."/>
        </authorList>
    </citation>
    <scope>NUCLEOTIDE SEQUENCE [LARGE SCALE GENOMIC DNA]</scope>
    <source>
        <strain evidence="3 4">LPB0319</strain>
    </source>
</reference>
<accession>A0ABX7MP17</accession>
<dbReference type="InterPro" id="IPR001668">
    <property type="entry name" value="Mob_Pre"/>
</dbReference>
<keyword evidence="1" id="KW-0175">Coiled coil</keyword>
<feature type="region of interest" description="Disordered" evidence="2">
    <location>
        <begin position="1"/>
        <end position="38"/>
    </location>
</feature>
<dbReference type="Pfam" id="PF01076">
    <property type="entry name" value="Mob_Pre"/>
    <property type="match status" value="1"/>
</dbReference>
<protein>
    <submittedName>
        <fullName evidence="3">Plasmid recombination protein</fullName>
    </submittedName>
</protein>
<sequence>MSTAVSTRVKPLSVTKAGGDRKHDLRSGQQPGYIDGSRTCNNSTIVPYRTPGELKKLCQQRRIHRTEHHGTTPPGRLRKDASVAISGIITFGRDVQQKIRDLPVKEQDRLYLRAAKSVARRLKTRVAGLVVHRDEASPHAHYILEGYDLHGAPVSKKLTRGMLSSLQDVIVPAYEHLGITRGEKIGVRIARGDDPSTYINRSVHQLHHDLPKEIKEMEQKLEDNVQEREKSEAELNSLKLDIENLEKKHEKSEIKLNSIDREIETKEQAVEALTKQFGSACKQAKKGMADLEALKKNKAKIKKRTETYENRLNKALAELEQLAGMAKDVPEPEEILVAKASDSVLRKYDVDVTPKKYVPHGQLTHWYGAVMHMRNKAYDKVRDYKTENEELKEELELMHRVANQLIHDTARPDSLTKAPKTIANDMVDALSVPYYGVIMKISPKIVGVLPQQQVTNRQKAAALYRASREKWKDKGLTTYRVQSDDTAKEIILMAIEDAVDMTISFDNQKYQELLINTVIKAKKEGWYGEVQAKDRPAVERSKDPREAPERTPAHNFPGLPS</sequence>
<dbReference type="RefSeq" id="WP_206643225.1">
    <property type="nucleotide sequence ID" value="NZ_CP071247.1"/>
</dbReference>
<dbReference type="CDD" id="cd17242">
    <property type="entry name" value="MobM_relaxase"/>
    <property type="match status" value="1"/>
</dbReference>
<organism evidence="3 4">
    <name type="scientific">Marinobacter salinisoli</name>
    <dbReference type="NCBI Taxonomy" id="2769486"/>
    <lineage>
        <taxon>Bacteria</taxon>
        <taxon>Pseudomonadati</taxon>
        <taxon>Pseudomonadota</taxon>
        <taxon>Gammaproteobacteria</taxon>
        <taxon>Pseudomonadales</taxon>
        <taxon>Marinobacteraceae</taxon>
        <taxon>Marinobacter</taxon>
    </lineage>
</organism>
<feature type="coiled-coil region" evidence="1">
    <location>
        <begin position="374"/>
        <end position="408"/>
    </location>
</feature>
<feature type="compositionally biased region" description="Basic and acidic residues" evidence="2">
    <location>
        <begin position="530"/>
        <end position="552"/>
    </location>
</feature>
<evidence type="ECO:0000256" key="2">
    <source>
        <dbReference type="SAM" id="MobiDB-lite"/>
    </source>
</evidence>
<dbReference type="Gene3D" id="3.30.930.30">
    <property type="match status" value="1"/>
</dbReference>
<evidence type="ECO:0000313" key="4">
    <source>
        <dbReference type="Proteomes" id="UP000663555"/>
    </source>
</evidence>